<evidence type="ECO:0000256" key="6">
    <source>
        <dbReference type="SAM" id="Phobius"/>
    </source>
</evidence>
<evidence type="ECO:0000256" key="4">
    <source>
        <dbReference type="ARBA" id="ARBA00023136"/>
    </source>
</evidence>
<feature type="transmembrane region" description="Helical" evidence="6">
    <location>
        <begin position="220"/>
        <end position="239"/>
    </location>
</feature>
<dbReference type="GO" id="GO:0030026">
    <property type="term" value="P:intracellular manganese ion homeostasis"/>
    <property type="evidence" value="ECO:0007669"/>
    <property type="project" value="InterPro"/>
</dbReference>
<keyword evidence="8" id="KW-1185">Reference proteome</keyword>
<organism evidence="7 8">
    <name type="scientific">Calycomorphotria hydatis</name>
    <dbReference type="NCBI Taxonomy" id="2528027"/>
    <lineage>
        <taxon>Bacteria</taxon>
        <taxon>Pseudomonadati</taxon>
        <taxon>Planctomycetota</taxon>
        <taxon>Planctomycetia</taxon>
        <taxon>Planctomycetales</taxon>
        <taxon>Planctomycetaceae</taxon>
        <taxon>Calycomorphotria</taxon>
    </lineage>
</organism>
<feature type="region of interest" description="Disordered" evidence="5">
    <location>
        <begin position="22"/>
        <end position="43"/>
    </location>
</feature>
<dbReference type="GO" id="GO:0005384">
    <property type="term" value="F:manganese ion transmembrane transporter activity"/>
    <property type="evidence" value="ECO:0007669"/>
    <property type="project" value="InterPro"/>
</dbReference>
<comment type="subcellular location">
    <subcellularLocation>
        <location evidence="1">Endomembrane system</location>
        <topology evidence="1">Multi-pass membrane protein</topology>
    </subcellularLocation>
</comment>
<dbReference type="Proteomes" id="UP000319976">
    <property type="component" value="Chromosome"/>
</dbReference>
<proteinExistence type="predicted"/>
<reference evidence="7 8" key="1">
    <citation type="submission" date="2019-02" db="EMBL/GenBank/DDBJ databases">
        <title>Deep-cultivation of Planctomycetes and their phenomic and genomic characterization uncovers novel biology.</title>
        <authorList>
            <person name="Wiegand S."/>
            <person name="Jogler M."/>
            <person name="Boedeker C."/>
            <person name="Pinto D."/>
            <person name="Vollmers J."/>
            <person name="Rivas-Marin E."/>
            <person name="Kohn T."/>
            <person name="Peeters S.H."/>
            <person name="Heuer A."/>
            <person name="Rast P."/>
            <person name="Oberbeckmann S."/>
            <person name="Bunk B."/>
            <person name="Jeske O."/>
            <person name="Meyerdierks A."/>
            <person name="Storesund J.E."/>
            <person name="Kallscheuer N."/>
            <person name="Luecker S."/>
            <person name="Lage O.M."/>
            <person name="Pohl T."/>
            <person name="Merkel B.J."/>
            <person name="Hornburger P."/>
            <person name="Mueller R.-W."/>
            <person name="Bruemmer F."/>
            <person name="Labrenz M."/>
            <person name="Spormann A.M."/>
            <person name="Op den Camp H."/>
            <person name="Overmann J."/>
            <person name="Amann R."/>
            <person name="Jetten M.S.M."/>
            <person name="Mascher T."/>
            <person name="Medema M.H."/>
            <person name="Devos D.P."/>
            <person name="Kaster A.-K."/>
            <person name="Ovreas L."/>
            <person name="Rohde M."/>
            <person name="Galperin M.Y."/>
            <person name="Jogler C."/>
        </authorList>
    </citation>
    <scope>NUCLEOTIDE SEQUENCE [LARGE SCALE GENOMIC DNA]</scope>
    <source>
        <strain evidence="7 8">V22</strain>
    </source>
</reference>
<evidence type="ECO:0000313" key="7">
    <source>
        <dbReference type="EMBL" id="QDT63031.1"/>
    </source>
</evidence>
<feature type="transmembrane region" description="Helical" evidence="6">
    <location>
        <begin position="251"/>
        <end position="273"/>
    </location>
</feature>
<keyword evidence="4 6" id="KW-0472">Membrane</keyword>
<dbReference type="AlphaFoldDB" id="A0A517T3V5"/>
<gene>
    <name evidence="7" type="ORF">V22_02300</name>
</gene>
<dbReference type="GO" id="GO:0012505">
    <property type="term" value="C:endomembrane system"/>
    <property type="evidence" value="ECO:0007669"/>
    <property type="project" value="UniProtKB-SubCell"/>
</dbReference>
<feature type="transmembrane region" description="Helical" evidence="6">
    <location>
        <begin position="191"/>
        <end position="208"/>
    </location>
</feature>
<evidence type="ECO:0000256" key="1">
    <source>
        <dbReference type="ARBA" id="ARBA00004127"/>
    </source>
</evidence>
<dbReference type="EMBL" id="CP036316">
    <property type="protein sequence ID" value="QDT63031.1"/>
    <property type="molecule type" value="Genomic_DNA"/>
</dbReference>
<dbReference type="Pfam" id="PF01988">
    <property type="entry name" value="VIT1"/>
    <property type="match status" value="1"/>
</dbReference>
<dbReference type="PANTHER" id="PTHR31851">
    <property type="entry name" value="FE(2+)/MN(2+) TRANSPORTER PCL1"/>
    <property type="match status" value="1"/>
</dbReference>
<protein>
    <submittedName>
        <fullName evidence="7">VIT family protein</fullName>
    </submittedName>
</protein>
<dbReference type="KEGG" id="chya:V22_02300"/>
<evidence type="ECO:0000256" key="5">
    <source>
        <dbReference type="SAM" id="MobiDB-lite"/>
    </source>
</evidence>
<accession>A0A517T3V5</accession>
<keyword evidence="2 6" id="KW-0812">Transmembrane</keyword>
<evidence type="ECO:0000256" key="2">
    <source>
        <dbReference type="ARBA" id="ARBA00022692"/>
    </source>
</evidence>
<evidence type="ECO:0000313" key="8">
    <source>
        <dbReference type="Proteomes" id="UP000319976"/>
    </source>
</evidence>
<evidence type="ECO:0000256" key="3">
    <source>
        <dbReference type="ARBA" id="ARBA00022989"/>
    </source>
</evidence>
<dbReference type="InterPro" id="IPR008217">
    <property type="entry name" value="Ccc1_fam"/>
</dbReference>
<keyword evidence="3 6" id="KW-1133">Transmembrane helix</keyword>
<name>A0A517T3V5_9PLAN</name>
<sequence length="280" mass="30339">MGTWRYLFRVCSRDSLTQLYARKSSRDMTSSTNDPPLEHEHSPQEIRKRLISNNEHHSLGDFVLGAVDGTVTTFAIVAGVAGAELSAGIALVLGLANVLADGFSMAVSNYLKSRSDAQVVEQYRRIEEKHIEVTPEGEREEIRQIFAAKGFKGDILEEIVNVIASDRRRWVDTMLVEEWGLPLQQSSPTRAALVTFTAFVLAGSIPLLPLCLSGTISGNLTFQLSTLGALLTFIFVGAIRGKVTNQSMLASASSTLFMGAAAAGLSFLVGMFLRQLTGLG</sequence>